<dbReference type="InterPro" id="IPR041329">
    <property type="entry name" value="YubB_C"/>
</dbReference>
<proteinExistence type="predicted"/>
<dbReference type="Gene3D" id="3.30.70.1270">
    <property type="entry name" value="Api92-like domains"/>
    <property type="match status" value="1"/>
</dbReference>
<comment type="caution">
    <text evidence="3">The sequence shown here is derived from an EMBL/GenBank/DDBJ whole genome shotgun (WGS) entry which is preliminary data.</text>
</comment>
<keyword evidence="4" id="KW-1185">Reference proteome</keyword>
<gene>
    <name evidence="3" type="ORF">ACFFGT_02770</name>
</gene>
<name>A0ABV6L158_9SPHI</name>
<sequence length="162" mass="18809">MANWCSNTVEFIGEHSQFEELGRLFKAMATKEKKERRGQLPPFAEVDSGYLFEIRWEGGVLYYETKWSPNTEVIVAIADHFKIGFRYNYSEPGNCVFGEAAYRDGTLTDVALDWDDIAAYDFDEDTDTYRFENQNYDSSEEILEKLLERKKAIRKLQGLNNG</sequence>
<protein>
    <recommendedName>
        <fullName evidence="2">YubB ferredoxin-like domain-containing protein</fullName>
    </recommendedName>
</protein>
<accession>A0ABV6L158</accession>
<evidence type="ECO:0000256" key="1">
    <source>
        <dbReference type="SAM" id="Coils"/>
    </source>
</evidence>
<keyword evidence="1" id="KW-0175">Coiled coil</keyword>
<dbReference type="Pfam" id="PF18406">
    <property type="entry name" value="DUF1281_C"/>
    <property type="match status" value="1"/>
</dbReference>
<dbReference type="EMBL" id="JBHLTS010000004">
    <property type="protein sequence ID" value="MFC0513099.1"/>
    <property type="molecule type" value="Genomic_DNA"/>
</dbReference>
<feature type="domain" description="YubB ferredoxin-like" evidence="2">
    <location>
        <begin position="57"/>
        <end position="132"/>
    </location>
</feature>
<organism evidence="3 4">
    <name type="scientific">Mucilaginibacter angelicae</name>
    <dbReference type="NCBI Taxonomy" id="869718"/>
    <lineage>
        <taxon>Bacteria</taxon>
        <taxon>Pseudomonadati</taxon>
        <taxon>Bacteroidota</taxon>
        <taxon>Sphingobacteriia</taxon>
        <taxon>Sphingobacteriales</taxon>
        <taxon>Sphingobacteriaceae</taxon>
        <taxon>Mucilaginibacter</taxon>
    </lineage>
</organism>
<feature type="coiled-coil region" evidence="1">
    <location>
        <begin position="129"/>
        <end position="156"/>
    </location>
</feature>
<evidence type="ECO:0000313" key="4">
    <source>
        <dbReference type="Proteomes" id="UP001589828"/>
    </source>
</evidence>
<dbReference type="Proteomes" id="UP001589828">
    <property type="component" value="Unassembled WGS sequence"/>
</dbReference>
<dbReference type="RefSeq" id="WP_377020972.1">
    <property type="nucleotide sequence ID" value="NZ_JBHLTS010000004.1"/>
</dbReference>
<reference evidence="3 4" key="1">
    <citation type="submission" date="2024-09" db="EMBL/GenBank/DDBJ databases">
        <authorList>
            <person name="Sun Q."/>
            <person name="Mori K."/>
        </authorList>
    </citation>
    <scope>NUCLEOTIDE SEQUENCE [LARGE SCALE GENOMIC DNA]</scope>
    <source>
        <strain evidence="3 4">NCAIM B.02415</strain>
    </source>
</reference>
<dbReference type="SUPFAM" id="SSF160940">
    <property type="entry name" value="Api92-like"/>
    <property type="match status" value="1"/>
</dbReference>
<evidence type="ECO:0000259" key="2">
    <source>
        <dbReference type="Pfam" id="PF18406"/>
    </source>
</evidence>
<evidence type="ECO:0000313" key="3">
    <source>
        <dbReference type="EMBL" id="MFC0513099.1"/>
    </source>
</evidence>